<reference evidence="1 2" key="1">
    <citation type="submission" date="2023-07" db="EMBL/GenBank/DDBJ databases">
        <title>Genomic Encyclopedia of Type Strains, Phase IV (KMG-IV): sequencing the most valuable type-strain genomes for metagenomic binning, comparative biology and taxonomic classification.</title>
        <authorList>
            <person name="Goeker M."/>
        </authorList>
    </citation>
    <scope>NUCLEOTIDE SEQUENCE [LARGE SCALE GENOMIC DNA]</scope>
    <source>
        <strain evidence="1 2">DSM 29005</strain>
    </source>
</reference>
<protein>
    <submittedName>
        <fullName evidence="1">Uncharacterized protein</fullName>
    </submittedName>
</protein>
<evidence type="ECO:0000313" key="1">
    <source>
        <dbReference type="EMBL" id="MDQ0232866.1"/>
    </source>
</evidence>
<organism evidence="1 2">
    <name type="scientific">Metabacillus malikii</name>
    <dbReference type="NCBI Taxonomy" id="1504265"/>
    <lineage>
        <taxon>Bacteria</taxon>
        <taxon>Bacillati</taxon>
        <taxon>Bacillota</taxon>
        <taxon>Bacilli</taxon>
        <taxon>Bacillales</taxon>
        <taxon>Bacillaceae</taxon>
        <taxon>Metabacillus</taxon>
    </lineage>
</organism>
<dbReference type="Proteomes" id="UP001234495">
    <property type="component" value="Unassembled WGS sequence"/>
</dbReference>
<name>A0ABT9ZM49_9BACI</name>
<sequence length="90" mass="10562">MENNKNNSNNDWYKRYLSHCEGVEISKTITHLFSHLQELQYDKIIKKLQIPGYETKVIIKPRKNQGTKRTDGVQLSLEIEMEQIKSAKAK</sequence>
<dbReference type="EMBL" id="JAUSUD010000026">
    <property type="protein sequence ID" value="MDQ0232866.1"/>
    <property type="molecule type" value="Genomic_DNA"/>
</dbReference>
<keyword evidence="2" id="KW-1185">Reference proteome</keyword>
<proteinExistence type="predicted"/>
<accession>A0ABT9ZM49</accession>
<gene>
    <name evidence="1" type="ORF">J2S19_004188</name>
</gene>
<comment type="caution">
    <text evidence="1">The sequence shown here is derived from an EMBL/GenBank/DDBJ whole genome shotgun (WGS) entry which is preliminary data.</text>
</comment>
<evidence type="ECO:0000313" key="2">
    <source>
        <dbReference type="Proteomes" id="UP001234495"/>
    </source>
</evidence>
<dbReference type="RefSeq" id="WP_307345395.1">
    <property type="nucleotide sequence ID" value="NZ_JAUSUD010000026.1"/>
</dbReference>